<dbReference type="Pfam" id="PF13279">
    <property type="entry name" value="4HBT_2"/>
    <property type="match status" value="1"/>
</dbReference>
<proteinExistence type="inferred from homology"/>
<dbReference type="InterPro" id="IPR014166">
    <property type="entry name" value="Tol-Pal_acyl-CoA_thioesterase"/>
</dbReference>
<dbReference type="NCBIfam" id="TIGR02799">
    <property type="entry name" value="thio_ybgC"/>
    <property type="match status" value="1"/>
</dbReference>
<name>A0ABN1EWD2_9PROT</name>
<dbReference type="PIRSF" id="PIRSF003230">
    <property type="entry name" value="YbgC"/>
    <property type="match status" value="1"/>
</dbReference>
<dbReference type="PROSITE" id="PS01328">
    <property type="entry name" value="4HBCOA_THIOESTERASE"/>
    <property type="match status" value="1"/>
</dbReference>
<dbReference type="Proteomes" id="UP001499951">
    <property type="component" value="Unassembled WGS sequence"/>
</dbReference>
<keyword evidence="2" id="KW-0378">Hydrolase</keyword>
<comment type="caution">
    <text evidence="3">The sequence shown here is derived from an EMBL/GenBank/DDBJ whole genome shotgun (WGS) entry which is preliminary data.</text>
</comment>
<evidence type="ECO:0000256" key="2">
    <source>
        <dbReference type="ARBA" id="ARBA00022801"/>
    </source>
</evidence>
<dbReference type="InterPro" id="IPR050563">
    <property type="entry name" value="4-hydroxybenzoyl-CoA_TE"/>
</dbReference>
<sequence length="145" mass="16618">MLEARVEGKTFIWPVRIYYEDTDLSGIVYHANYLRYMERARTEFFRSIGLKASYLEADDPAAWALRKAAVEFLRPAKMDDVIEVRTRVVNLSGVRLDADQSIWRGSEQLTRGLVQACIISLSGKPKRIPPEIRDKILPFLSETVA</sequence>
<dbReference type="InterPro" id="IPR029069">
    <property type="entry name" value="HotDog_dom_sf"/>
</dbReference>
<dbReference type="SUPFAM" id="SSF54637">
    <property type="entry name" value="Thioesterase/thiol ester dehydrase-isomerase"/>
    <property type="match status" value="1"/>
</dbReference>
<dbReference type="NCBIfam" id="TIGR00051">
    <property type="entry name" value="YbgC/FadM family acyl-CoA thioesterase"/>
    <property type="match status" value="1"/>
</dbReference>
<evidence type="ECO:0000313" key="4">
    <source>
        <dbReference type="Proteomes" id="UP001499951"/>
    </source>
</evidence>
<evidence type="ECO:0000313" key="3">
    <source>
        <dbReference type="EMBL" id="GAA0576191.1"/>
    </source>
</evidence>
<keyword evidence="4" id="KW-1185">Reference proteome</keyword>
<dbReference type="CDD" id="cd00586">
    <property type="entry name" value="4HBT"/>
    <property type="match status" value="1"/>
</dbReference>
<reference evidence="3 4" key="1">
    <citation type="journal article" date="2019" name="Int. J. Syst. Evol. Microbiol.">
        <title>The Global Catalogue of Microorganisms (GCM) 10K type strain sequencing project: providing services to taxonomists for standard genome sequencing and annotation.</title>
        <authorList>
            <consortium name="The Broad Institute Genomics Platform"/>
            <consortium name="The Broad Institute Genome Sequencing Center for Infectious Disease"/>
            <person name="Wu L."/>
            <person name="Ma J."/>
        </authorList>
    </citation>
    <scope>NUCLEOTIDE SEQUENCE [LARGE SCALE GENOMIC DNA]</scope>
    <source>
        <strain evidence="3 4">JCM 15089</strain>
    </source>
</reference>
<dbReference type="EMBL" id="BAAADD010000007">
    <property type="protein sequence ID" value="GAA0576191.1"/>
    <property type="molecule type" value="Genomic_DNA"/>
</dbReference>
<evidence type="ECO:0000256" key="1">
    <source>
        <dbReference type="ARBA" id="ARBA00005953"/>
    </source>
</evidence>
<dbReference type="Gene3D" id="3.10.129.10">
    <property type="entry name" value="Hotdog Thioesterase"/>
    <property type="match status" value="1"/>
</dbReference>
<accession>A0ABN1EWD2</accession>
<dbReference type="InterPro" id="IPR006684">
    <property type="entry name" value="YbgC/YbaW"/>
</dbReference>
<comment type="similarity">
    <text evidence="1">Belongs to the 4-hydroxybenzoyl-CoA thioesterase family.</text>
</comment>
<dbReference type="PANTHER" id="PTHR31793:SF37">
    <property type="entry name" value="ACYL-COA THIOESTER HYDROLASE YBGC"/>
    <property type="match status" value="1"/>
</dbReference>
<dbReference type="InterPro" id="IPR008272">
    <property type="entry name" value="HB-CoA_thioesterase_AS"/>
</dbReference>
<protein>
    <submittedName>
        <fullName evidence="3">Tol-pal system-associated acyl-CoA thioesterase</fullName>
    </submittedName>
</protein>
<organism evidence="3 4">
    <name type="scientific">Rhizomicrobium electricum</name>
    <dbReference type="NCBI Taxonomy" id="480070"/>
    <lineage>
        <taxon>Bacteria</taxon>
        <taxon>Pseudomonadati</taxon>
        <taxon>Pseudomonadota</taxon>
        <taxon>Alphaproteobacteria</taxon>
        <taxon>Micropepsales</taxon>
        <taxon>Micropepsaceae</taxon>
        <taxon>Rhizomicrobium</taxon>
    </lineage>
</organism>
<dbReference type="PANTHER" id="PTHR31793">
    <property type="entry name" value="4-HYDROXYBENZOYL-COA THIOESTERASE FAMILY MEMBER"/>
    <property type="match status" value="1"/>
</dbReference>
<gene>
    <name evidence="3" type="primary">ybgC</name>
    <name evidence="3" type="ORF">GCM10008942_26280</name>
</gene>
<dbReference type="RefSeq" id="WP_166936559.1">
    <property type="nucleotide sequence ID" value="NZ_BAAADD010000007.1"/>
</dbReference>